<dbReference type="AlphaFoldDB" id="A0A9X1Q3H1"/>
<dbReference type="EMBL" id="JAKEIP010000141">
    <property type="protein sequence ID" value="MCF1597335.1"/>
    <property type="molecule type" value="Genomic_DNA"/>
</dbReference>
<keyword evidence="2" id="KW-1185">Reference proteome</keyword>
<evidence type="ECO:0000313" key="2">
    <source>
        <dbReference type="Proteomes" id="UP001139384"/>
    </source>
</evidence>
<protein>
    <submittedName>
        <fullName evidence="1">Uncharacterized protein</fullName>
    </submittedName>
</protein>
<dbReference type="Proteomes" id="UP001139384">
    <property type="component" value="Unassembled WGS sequence"/>
</dbReference>
<name>A0A9X1Q3H1_STRM4</name>
<comment type="caution">
    <text evidence="1">The sequence shown here is derived from an EMBL/GenBank/DDBJ whole genome shotgun (WGS) entry which is preliminary data.</text>
</comment>
<organism evidence="1 2">
    <name type="scientific">Streptomyces muensis</name>
    <dbReference type="NCBI Taxonomy" id="1077944"/>
    <lineage>
        <taxon>Bacteria</taxon>
        <taxon>Bacillati</taxon>
        <taxon>Actinomycetota</taxon>
        <taxon>Actinomycetes</taxon>
        <taxon>Kitasatosporales</taxon>
        <taxon>Streptomycetaceae</taxon>
        <taxon>Streptomyces</taxon>
    </lineage>
</organism>
<dbReference type="RefSeq" id="WP_234765792.1">
    <property type="nucleotide sequence ID" value="NZ_JAKEIP010000141.1"/>
</dbReference>
<accession>A0A9X1Q3H1</accession>
<proteinExistence type="predicted"/>
<reference evidence="1" key="1">
    <citation type="submission" date="2022-01" db="EMBL/GenBank/DDBJ databases">
        <title>Draft Genome Sequences of Seven Type Strains of the Genus Streptomyces.</title>
        <authorList>
            <person name="Aziz S."/>
            <person name="Coretto E."/>
            <person name="Chronakova A."/>
            <person name="Sproer C."/>
            <person name="Huber K."/>
            <person name="Nouioui I."/>
            <person name="Gross H."/>
        </authorList>
    </citation>
    <scope>NUCLEOTIDE SEQUENCE</scope>
    <source>
        <strain evidence="1">DSM 103493</strain>
    </source>
</reference>
<gene>
    <name evidence="1" type="ORF">L0P92_27810</name>
</gene>
<evidence type="ECO:0000313" key="1">
    <source>
        <dbReference type="EMBL" id="MCF1597335.1"/>
    </source>
</evidence>
<sequence>MTFSDFDKANAATPAAFLDRLAAVLPGAADKAMRKALPDVYTPEKAKELADDIFLRLRQLYTDKATEVTL</sequence>